<organism evidence="3 4">
    <name type="scientific">Actinokineospora diospyrosa</name>
    <dbReference type="NCBI Taxonomy" id="103728"/>
    <lineage>
        <taxon>Bacteria</taxon>
        <taxon>Bacillati</taxon>
        <taxon>Actinomycetota</taxon>
        <taxon>Actinomycetes</taxon>
        <taxon>Pseudonocardiales</taxon>
        <taxon>Pseudonocardiaceae</taxon>
        <taxon>Actinokineospora</taxon>
    </lineage>
</organism>
<evidence type="ECO:0000259" key="2">
    <source>
        <dbReference type="Pfam" id="PF12697"/>
    </source>
</evidence>
<reference evidence="3 4" key="1">
    <citation type="submission" date="2022-06" db="EMBL/GenBank/DDBJ databases">
        <title>Genomic Encyclopedia of Archaeal and Bacterial Type Strains, Phase II (KMG-II): from individual species to whole genera.</title>
        <authorList>
            <person name="Goeker M."/>
        </authorList>
    </citation>
    <scope>NUCLEOTIDE SEQUENCE [LARGE SCALE GENOMIC DNA]</scope>
    <source>
        <strain evidence="3 4">DSM 44255</strain>
    </source>
</reference>
<dbReference type="Pfam" id="PF12697">
    <property type="entry name" value="Abhydrolase_6"/>
    <property type="match status" value="1"/>
</dbReference>
<keyword evidence="1" id="KW-0378">Hydrolase</keyword>
<dbReference type="Gene3D" id="3.40.50.1820">
    <property type="entry name" value="alpha/beta hydrolase"/>
    <property type="match status" value="1"/>
</dbReference>
<accession>A0ABT1IB91</accession>
<dbReference type="PANTHER" id="PTHR43798:SF31">
    <property type="entry name" value="AB HYDROLASE SUPERFAMILY PROTEIN YCLE"/>
    <property type="match status" value="1"/>
</dbReference>
<feature type="domain" description="AB hydrolase-1" evidence="2">
    <location>
        <begin position="7"/>
        <end position="233"/>
    </location>
</feature>
<proteinExistence type="predicted"/>
<gene>
    <name evidence="3" type="ORF">LV75_002394</name>
</gene>
<name>A0ABT1IB91_9PSEU</name>
<dbReference type="InterPro" id="IPR050266">
    <property type="entry name" value="AB_hydrolase_sf"/>
</dbReference>
<dbReference type="Proteomes" id="UP001205185">
    <property type="component" value="Unassembled WGS sequence"/>
</dbReference>
<evidence type="ECO:0000313" key="4">
    <source>
        <dbReference type="Proteomes" id="UP001205185"/>
    </source>
</evidence>
<sequence length="241" mass="25133">MAGMRPLLLFHAFPLDSRMWDGVRDALSGHVRLITPDQRGFGGAPLGEAVSSLDVVAADAIALLDSLAIERAVVGGCSMGGYVAMALLRHAPERVAGLLLVDTKAPADTEEAASNRLAMAERAEREGIVPWLADTMLPVLGSSAVHGQVRGWLEEQSPKSVAWTQRAMAARPDSRDTLRAAKVDTLVVHGGADGLMPVSLGEELADLTGGSLTVLPGVGHLPPVEAPEAFAAAVVPWLAST</sequence>
<dbReference type="PRINTS" id="PR00111">
    <property type="entry name" value="ABHYDROLASE"/>
</dbReference>
<comment type="caution">
    <text evidence="3">The sequence shown here is derived from an EMBL/GenBank/DDBJ whole genome shotgun (WGS) entry which is preliminary data.</text>
</comment>
<dbReference type="InterPro" id="IPR029058">
    <property type="entry name" value="AB_hydrolase_fold"/>
</dbReference>
<evidence type="ECO:0000256" key="1">
    <source>
        <dbReference type="ARBA" id="ARBA00022801"/>
    </source>
</evidence>
<dbReference type="PANTHER" id="PTHR43798">
    <property type="entry name" value="MONOACYLGLYCEROL LIPASE"/>
    <property type="match status" value="1"/>
</dbReference>
<dbReference type="SUPFAM" id="SSF53474">
    <property type="entry name" value="alpha/beta-Hydrolases"/>
    <property type="match status" value="1"/>
</dbReference>
<evidence type="ECO:0000313" key="3">
    <source>
        <dbReference type="EMBL" id="MCP2269905.1"/>
    </source>
</evidence>
<protein>
    <submittedName>
        <fullName evidence="3">Pimeloyl-ACP methyl ester carboxylesterase</fullName>
    </submittedName>
</protein>
<dbReference type="InterPro" id="IPR000073">
    <property type="entry name" value="AB_hydrolase_1"/>
</dbReference>
<keyword evidence="4" id="KW-1185">Reference proteome</keyword>
<dbReference type="EMBL" id="JAMTCO010000005">
    <property type="protein sequence ID" value="MCP2269905.1"/>
    <property type="molecule type" value="Genomic_DNA"/>
</dbReference>